<dbReference type="InterPro" id="IPR048307">
    <property type="entry name" value="STT3_N"/>
</dbReference>
<feature type="domain" description="STT3/PglB/AglB core" evidence="19">
    <location>
        <begin position="501"/>
        <end position="559"/>
    </location>
</feature>
<sequence>MFKMINMKFMISKINKKDIIVYALLLGIIIFSAILRILPMFWGVYLDEFDPYIHYKGAMYILENGFSAWFSWFDPTRWAPWGTNVPSQAQLGPPFTGAIFYLFLKQIGINISLMEALAIFPVISGAILTFLIYILGKELVNRYAGLFAAFVFAIDPTSLQRTGFGFFDTEATGLLGMLLSIIFFIKALEKRTIPYAIISGLSLAYMTLCWGAYLYPLNLFALYTILMVIIGRWSKQLSLTITIVSSITIFAMALAPNIGLSTAISPSTAAPIFAFILCLIMSFTSYIEDINLRRKVSIGSVIFIIVIAIIVVFSGLLGPIAGKFLVFINPFVRTEAPIISTVGEQFPATWATFFSNYHILTILAPAGAYFAIKRANNKDIFIVLFALMAIYGAANYVRLLIIVAPSLAILSALALDSILSHMFTKKEETKSKKARIRQLGKIYAIILIVIVAIGFIPAVNATRLANRPVMLLSSATGAATVVTDWIDALNWMRDNIPYNSIVGCWWDYGYWINVVANKSVIADNSTTNSTQIKLIAEAFLNDEEYALNIFKAMRVEYVVVYEPWILLKTEPQIALPPWSVIGDFEKSTAMMAIAGYNTSDYIATLPLNIGGKVMNWPLPIGPKAQNTLLYQLLFYPFREGYRQLLGINIEEPKYFQLVYHSNNYWVLIYKINYPDLESH</sequence>
<feature type="transmembrane region" description="Helical" evidence="17">
    <location>
        <begin position="116"/>
        <end position="136"/>
    </location>
</feature>
<keyword evidence="8" id="KW-0808">Transferase</keyword>
<feature type="transmembrane region" description="Helical" evidence="17">
    <location>
        <begin position="379"/>
        <end position="394"/>
    </location>
</feature>
<dbReference type="EMBL" id="QNVI01000065">
    <property type="protein sequence ID" value="TDA37699.1"/>
    <property type="molecule type" value="Genomic_DNA"/>
</dbReference>
<feature type="transmembrane region" description="Helical" evidence="17">
    <location>
        <begin position="299"/>
        <end position="328"/>
    </location>
</feature>
<dbReference type="GO" id="GO:0012505">
    <property type="term" value="C:endomembrane system"/>
    <property type="evidence" value="ECO:0007669"/>
    <property type="project" value="UniProtKB-SubCell"/>
</dbReference>
<feature type="transmembrane region" description="Helical" evidence="17">
    <location>
        <begin position="440"/>
        <end position="459"/>
    </location>
</feature>
<name>A0A523B9S7_9CREN</name>
<evidence type="ECO:0000256" key="13">
    <source>
        <dbReference type="ARBA" id="ARBA00023136"/>
    </source>
</evidence>
<comment type="catalytic activity">
    <reaction evidence="16">
        <text>an archaeal dolichyl phosphooligosaccharide + [protein]-L-asparagine = an archaeal dolichyl phosphate + a glycoprotein with the oligosaccharide chain attached by N-beta-D-glycosyl linkage to a protein L-asparagine.</text>
        <dbReference type="EC" id="2.4.99.21"/>
    </reaction>
</comment>
<evidence type="ECO:0000259" key="18">
    <source>
        <dbReference type="Pfam" id="PF02516"/>
    </source>
</evidence>
<evidence type="ECO:0000256" key="7">
    <source>
        <dbReference type="ARBA" id="ARBA00022676"/>
    </source>
</evidence>
<keyword evidence="12 17" id="KW-1133">Transmembrane helix</keyword>
<feature type="domain" description="Oligosaccharyl transferase STT3 N-terminal" evidence="18">
    <location>
        <begin position="44"/>
        <end position="410"/>
    </location>
</feature>
<comment type="caution">
    <text evidence="21">The sequence shown here is derived from an EMBL/GenBank/DDBJ whole genome shotgun (WGS) entry which is preliminary data.</text>
</comment>
<proteinExistence type="inferred from homology"/>
<evidence type="ECO:0000259" key="19">
    <source>
        <dbReference type="Pfam" id="PF21436"/>
    </source>
</evidence>
<dbReference type="GO" id="GO:0004576">
    <property type="term" value="F:oligosaccharyl transferase activity"/>
    <property type="evidence" value="ECO:0007669"/>
    <property type="project" value="InterPro"/>
</dbReference>
<feature type="transmembrane region" description="Helical" evidence="17">
    <location>
        <begin position="268"/>
        <end position="287"/>
    </location>
</feature>
<evidence type="ECO:0000256" key="2">
    <source>
        <dbReference type="ARBA" id="ARBA00001946"/>
    </source>
</evidence>
<evidence type="ECO:0000256" key="3">
    <source>
        <dbReference type="ARBA" id="ARBA00004127"/>
    </source>
</evidence>
<evidence type="ECO:0000256" key="6">
    <source>
        <dbReference type="ARBA" id="ARBA00012602"/>
    </source>
</evidence>
<gene>
    <name evidence="21" type="ORF">DSO09_06290</name>
    <name evidence="20" type="ORF">EF809_00805</name>
</gene>
<accession>A0A523B9S7</accession>
<evidence type="ECO:0000313" key="22">
    <source>
        <dbReference type="Proteomes" id="UP000316080"/>
    </source>
</evidence>
<evidence type="ECO:0000256" key="11">
    <source>
        <dbReference type="ARBA" id="ARBA00022842"/>
    </source>
</evidence>
<evidence type="ECO:0000313" key="20">
    <source>
        <dbReference type="EMBL" id="RZN57390.1"/>
    </source>
</evidence>
<feature type="transmembrane region" description="Helical" evidence="17">
    <location>
        <begin position="348"/>
        <end position="372"/>
    </location>
</feature>
<dbReference type="AlphaFoldDB" id="A0A523B9S7"/>
<dbReference type="EMBL" id="RXIH01000007">
    <property type="protein sequence ID" value="RZN57390.1"/>
    <property type="molecule type" value="Genomic_DNA"/>
</dbReference>
<keyword evidence="14" id="KW-0464">Manganese</keyword>
<keyword evidence="11" id="KW-0460">Magnesium</keyword>
<keyword evidence="10" id="KW-0479">Metal-binding</keyword>
<feature type="transmembrane region" description="Helical" evidence="17">
    <location>
        <begin position="20"/>
        <end position="42"/>
    </location>
</feature>
<dbReference type="Gene3D" id="3.40.50.12610">
    <property type="match status" value="1"/>
</dbReference>
<keyword evidence="13 17" id="KW-0472">Membrane</keyword>
<dbReference type="GO" id="GO:0046872">
    <property type="term" value="F:metal ion binding"/>
    <property type="evidence" value="ECO:0007669"/>
    <property type="project" value="UniProtKB-KW"/>
</dbReference>
<comment type="cofactor">
    <cofactor evidence="2">
        <name>Mg(2+)</name>
        <dbReference type="ChEBI" id="CHEBI:18420"/>
    </cofactor>
</comment>
<feature type="transmembrane region" description="Helical" evidence="17">
    <location>
        <begin position="400"/>
        <end position="419"/>
    </location>
</feature>
<keyword evidence="9 17" id="KW-0812">Transmembrane</keyword>
<reference evidence="21 23" key="1">
    <citation type="journal article" date="2019" name="Nat. Microbiol.">
        <title>Expanding anaerobic alkane metabolism in the domain of Archaea.</title>
        <authorList>
            <person name="Wang Y."/>
            <person name="Wegener G."/>
            <person name="Hou J."/>
            <person name="Wang F."/>
            <person name="Xiao X."/>
        </authorList>
    </citation>
    <scope>NUCLEOTIDE SEQUENCE [LARGE SCALE GENOMIC DNA]</scope>
    <source>
        <strain evidence="21">WYZ-LMO11</strain>
    </source>
</reference>
<evidence type="ECO:0000256" key="16">
    <source>
        <dbReference type="ARBA" id="ARBA00034066"/>
    </source>
</evidence>
<dbReference type="UniPathway" id="UPA00378"/>
<dbReference type="EC" id="2.4.99.21" evidence="6"/>
<dbReference type="Proteomes" id="UP000317265">
    <property type="component" value="Unassembled WGS sequence"/>
</dbReference>
<dbReference type="Proteomes" id="UP000316080">
    <property type="component" value="Unassembled WGS sequence"/>
</dbReference>
<dbReference type="InterPro" id="IPR048999">
    <property type="entry name" value="STT3-PglB_core"/>
</dbReference>
<evidence type="ECO:0000256" key="14">
    <source>
        <dbReference type="ARBA" id="ARBA00023211"/>
    </source>
</evidence>
<comment type="pathway">
    <text evidence="4">Protein modification; protein glycosylation.</text>
</comment>
<feature type="transmembrane region" description="Helical" evidence="17">
    <location>
        <begin position="237"/>
        <end position="256"/>
    </location>
</feature>
<feature type="transmembrane region" description="Helical" evidence="17">
    <location>
        <begin position="203"/>
        <end position="230"/>
    </location>
</feature>
<evidence type="ECO:0000256" key="12">
    <source>
        <dbReference type="ARBA" id="ARBA00022989"/>
    </source>
</evidence>
<keyword evidence="7" id="KW-0328">Glycosyltransferase</keyword>
<evidence type="ECO:0000256" key="15">
    <source>
        <dbReference type="ARBA" id="ARBA00030679"/>
    </source>
</evidence>
<evidence type="ECO:0000256" key="8">
    <source>
        <dbReference type="ARBA" id="ARBA00022679"/>
    </source>
</evidence>
<organism evidence="21 23">
    <name type="scientific">Thermoproteota archaeon</name>
    <dbReference type="NCBI Taxonomy" id="2056631"/>
    <lineage>
        <taxon>Archaea</taxon>
        <taxon>Thermoproteota</taxon>
    </lineage>
</organism>
<evidence type="ECO:0000256" key="4">
    <source>
        <dbReference type="ARBA" id="ARBA00004922"/>
    </source>
</evidence>
<evidence type="ECO:0000256" key="1">
    <source>
        <dbReference type="ARBA" id="ARBA00001936"/>
    </source>
</evidence>
<dbReference type="Pfam" id="PF21436">
    <property type="entry name" value="STT3-PglB_core"/>
    <property type="match status" value="1"/>
</dbReference>
<comment type="subcellular location">
    <subcellularLocation>
        <location evidence="3">Endomembrane system</location>
        <topology evidence="3">Multi-pass membrane protein</topology>
    </subcellularLocation>
</comment>
<evidence type="ECO:0000256" key="17">
    <source>
        <dbReference type="SAM" id="Phobius"/>
    </source>
</evidence>
<evidence type="ECO:0000313" key="21">
    <source>
        <dbReference type="EMBL" id="TDA37699.1"/>
    </source>
</evidence>
<evidence type="ECO:0000313" key="23">
    <source>
        <dbReference type="Proteomes" id="UP000317265"/>
    </source>
</evidence>
<dbReference type="GO" id="GO:0016020">
    <property type="term" value="C:membrane"/>
    <property type="evidence" value="ECO:0007669"/>
    <property type="project" value="InterPro"/>
</dbReference>
<comment type="similarity">
    <text evidence="5">Belongs to the STT3 family.</text>
</comment>
<evidence type="ECO:0000256" key="5">
    <source>
        <dbReference type="ARBA" id="ARBA00010810"/>
    </source>
</evidence>
<evidence type="ECO:0000256" key="10">
    <source>
        <dbReference type="ARBA" id="ARBA00022723"/>
    </source>
</evidence>
<dbReference type="InterPro" id="IPR003674">
    <property type="entry name" value="Oligo_trans_STT3"/>
</dbReference>
<comment type="cofactor">
    <cofactor evidence="1">
        <name>Mn(2+)</name>
        <dbReference type="ChEBI" id="CHEBI:29035"/>
    </cofactor>
</comment>
<dbReference type="Pfam" id="PF02516">
    <property type="entry name" value="STT3"/>
    <property type="match status" value="1"/>
</dbReference>
<feature type="transmembrane region" description="Helical" evidence="17">
    <location>
        <begin position="171"/>
        <end position="188"/>
    </location>
</feature>
<reference evidence="20 22" key="2">
    <citation type="journal article" date="2019" name="Nat. Microbiol.">
        <title>Wide diversity of methane and short-chain alkane metabolisms in uncultured archaea.</title>
        <authorList>
            <person name="Borrel G."/>
            <person name="Adam P.S."/>
            <person name="McKay L.J."/>
            <person name="Chen L.X."/>
            <person name="Sierra-Garcia I.N."/>
            <person name="Sieber C.M."/>
            <person name="Letourneur Q."/>
            <person name="Ghozlane A."/>
            <person name="Andersen G.L."/>
            <person name="Li W.J."/>
            <person name="Hallam S.J."/>
            <person name="Muyzer G."/>
            <person name="de Oliveira V.M."/>
            <person name="Inskeep W.P."/>
            <person name="Banfield J.F."/>
            <person name="Gribaldo S."/>
        </authorList>
    </citation>
    <scope>NUCLEOTIDE SEQUENCE [LARGE SCALE GENOMIC DNA]</scope>
    <source>
        <strain evidence="20">Verst-YHS</strain>
    </source>
</reference>
<protein>
    <recommendedName>
        <fullName evidence="6">dolichyl-phosphooligosaccharide-protein glycotransferase</fullName>
        <ecNumber evidence="6">2.4.99.21</ecNumber>
    </recommendedName>
    <alternativeName>
        <fullName evidence="15">Oligosaccharyl transferase</fullName>
    </alternativeName>
</protein>
<dbReference type="PANTHER" id="PTHR13872:SF1">
    <property type="entry name" value="DOLICHYL-DIPHOSPHOOLIGOSACCHARIDE--PROTEIN GLYCOSYLTRANSFERASE SUBUNIT STT3B"/>
    <property type="match status" value="1"/>
</dbReference>
<dbReference type="PANTHER" id="PTHR13872">
    <property type="entry name" value="DOLICHYL-DIPHOSPHOOLIGOSACCHARIDE--PROTEIN GLYCOSYLTRANSFERASE SUBUNIT"/>
    <property type="match status" value="1"/>
</dbReference>
<evidence type="ECO:0000256" key="9">
    <source>
        <dbReference type="ARBA" id="ARBA00022692"/>
    </source>
</evidence>